<sequence>MDTTAIEPTGADLPQGTDLVAAINSPQQLIHNYLWERSPTFRALCDIRQQGWRHPTGDEFFQQQRQRADNPSPDGESYFYKMTIAIGNELNTSTGAFDILRSSDKPSALDMGMAPGGFSATIMKSYPKTTLRAITLPLASGGHSVQFRHRGVKLDLCDINTLAGDMGLTSIPETHPAASTFTVTKLLGQEMFDVVICGCQVTRNQELEEWRENREAGRLQLAQLVIALEHVKSGGTLVAVMHKPEEIHTAELLQIFSTFSQISLFKPKRAHAKRSSFYEKTPFYIVAKNVDARNDQAIEAVETWRREWIDSTLGTADNGARPPSRTEDDACRLLEIYGEELVRIGRPVWATQVAGLKRWLRDM</sequence>
<comment type="caution">
    <text evidence="2">The sequence shown here is derived from an EMBL/GenBank/DDBJ whole genome shotgun (WGS) entry which is preliminary data.</text>
</comment>
<dbReference type="Gene3D" id="3.40.50.150">
    <property type="entry name" value="Vaccinia Virus protein VP39"/>
    <property type="match status" value="1"/>
</dbReference>
<proteinExistence type="predicted"/>
<dbReference type="SUPFAM" id="SSF53335">
    <property type="entry name" value="S-adenosyl-L-methionine-dependent methyltransferases"/>
    <property type="match status" value="1"/>
</dbReference>
<dbReference type="OMA" id="ITMLANE"/>
<dbReference type="AlphaFoldDB" id="G9MZB9"/>
<dbReference type="GO" id="GO:0008168">
    <property type="term" value="F:methyltransferase activity"/>
    <property type="evidence" value="ECO:0007669"/>
    <property type="project" value="InterPro"/>
</dbReference>
<dbReference type="GO" id="GO:0032259">
    <property type="term" value="P:methylation"/>
    <property type="evidence" value="ECO:0007669"/>
    <property type="project" value="InterPro"/>
</dbReference>
<evidence type="ECO:0000313" key="2">
    <source>
        <dbReference type="EMBL" id="EHK19976.1"/>
    </source>
</evidence>
<evidence type="ECO:0000259" key="1">
    <source>
        <dbReference type="Pfam" id="PF01728"/>
    </source>
</evidence>
<dbReference type="eggNOG" id="ENOG502S5H8">
    <property type="taxonomic scope" value="Eukaryota"/>
</dbReference>
<gene>
    <name evidence="2" type="ORF">TRIVIDRAFT_47855</name>
</gene>
<dbReference type="STRING" id="413071.G9MZB9"/>
<dbReference type="GeneID" id="25794710"/>
<reference evidence="2 3" key="1">
    <citation type="journal article" date="2011" name="Genome Biol.">
        <title>Comparative genome sequence analysis underscores mycoparasitism as the ancestral life style of Trichoderma.</title>
        <authorList>
            <person name="Kubicek C.P."/>
            <person name="Herrera-Estrella A."/>
            <person name="Seidl-Seiboth V."/>
            <person name="Martinez D.A."/>
            <person name="Druzhinina I.S."/>
            <person name="Thon M."/>
            <person name="Zeilinger S."/>
            <person name="Casas-Flores S."/>
            <person name="Horwitz B.A."/>
            <person name="Mukherjee P.K."/>
            <person name="Mukherjee M."/>
            <person name="Kredics L."/>
            <person name="Alcaraz L.D."/>
            <person name="Aerts A."/>
            <person name="Antal Z."/>
            <person name="Atanasova L."/>
            <person name="Cervantes-Badillo M.G."/>
            <person name="Challacombe J."/>
            <person name="Chertkov O."/>
            <person name="McCluskey K."/>
            <person name="Coulpier F."/>
            <person name="Deshpande N."/>
            <person name="von Doehren H."/>
            <person name="Ebbole D.J."/>
            <person name="Esquivel-Naranjo E.U."/>
            <person name="Fekete E."/>
            <person name="Flipphi M."/>
            <person name="Glaser F."/>
            <person name="Gomez-Rodriguez E.Y."/>
            <person name="Gruber S."/>
            <person name="Han C."/>
            <person name="Henrissat B."/>
            <person name="Hermosa R."/>
            <person name="Hernandez-Onate M."/>
            <person name="Karaffa L."/>
            <person name="Kosti I."/>
            <person name="Le Crom S."/>
            <person name="Lindquist E."/>
            <person name="Lucas S."/>
            <person name="Luebeck M."/>
            <person name="Luebeck P.S."/>
            <person name="Margeot A."/>
            <person name="Metz B."/>
            <person name="Misra M."/>
            <person name="Nevalainen H."/>
            <person name="Omann M."/>
            <person name="Packer N."/>
            <person name="Perrone G."/>
            <person name="Uresti-Rivera E.E."/>
            <person name="Salamov A."/>
            <person name="Schmoll M."/>
            <person name="Seiboth B."/>
            <person name="Shapiro H."/>
            <person name="Sukno S."/>
            <person name="Tamayo-Ramos J.A."/>
            <person name="Tisch D."/>
            <person name="Wiest A."/>
            <person name="Wilkinson H.H."/>
            <person name="Zhang M."/>
            <person name="Coutinho P.M."/>
            <person name="Kenerley C.M."/>
            <person name="Monte E."/>
            <person name="Baker S.E."/>
            <person name="Grigoriev I.V."/>
        </authorList>
    </citation>
    <scope>NUCLEOTIDE SEQUENCE [LARGE SCALE GENOMIC DNA]</scope>
    <source>
        <strain evidence="3">Gv29-8 / FGSC 10586</strain>
    </source>
</reference>
<feature type="domain" description="Ribosomal RNA methyltransferase FtsJ" evidence="1">
    <location>
        <begin position="97"/>
        <end position="273"/>
    </location>
</feature>
<name>G9MZB9_HYPVG</name>
<dbReference type="HOGENOM" id="CLU_043071_0_0_1"/>
<organism evidence="2 3">
    <name type="scientific">Hypocrea virens (strain Gv29-8 / FGSC 10586)</name>
    <name type="common">Gliocladium virens</name>
    <name type="synonym">Trichoderma virens</name>
    <dbReference type="NCBI Taxonomy" id="413071"/>
    <lineage>
        <taxon>Eukaryota</taxon>
        <taxon>Fungi</taxon>
        <taxon>Dikarya</taxon>
        <taxon>Ascomycota</taxon>
        <taxon>Pezizomycotina</taxon>
        <taxon>Sordariomycetes</taxon>
        <taxon>Hypocreomycetidae</taxon>
        <taxon>Hypocreales</taxon>
        <taxon>Hypocreaceae</taxon>
        <taxon>Trichoderma</taxon>
    </lineage>
</organism>
<dbReference type="Pfam" id="PF01728">
    <property type="entry name" value="FtsJ"/>
    <property type="match status" value="1"/>
</dbReference>
<dbReference type="InterPro" id="IPR029063">
    <property type="entry name" value="SAM-dependent_MTases_sf"/>
</dbReference>
<protein>
    <recommendedName>
        <fullName evidence="1">Ribosomal RNA methyltransferase FtsJ domain-containing protein</fullName>
    </recommendedName>
</protein>
<dbReference type="VEuPathDB" id="FungiDB:TRIVIDRAFT_47855"/>
<dbReference type="EMBL" id="ABDF02000081">
    <property type="protein sequence ID" value="EHK19976.1"/>
    <property type="molecule type" value="Genomic_DNA"/>
</dbReference>
<dbReference type="InterPro" id="IPR002877">
    <property type="entry name" value="RNA_MeTrfase_FtsJ_dom"/>
</dbReference>
<accession>G9MZB9</accession>
<dbReference type="InParanoid" id="G9MZB9"/>
<dbReference type="RefSeq" id="XP_013954175.1">
    <property type="nucleotide sequence ID" value="XM_014098700.1"/>
</dbReference>
<dbReference type="OrthoDB" id="417125at2759"/>
<dbReference type="Proteomes" id="UP000007115">
    <property type="component" value="Unassembled WGS sequence"/>
</dbReference>
<keyword evidence="3" id="KW-1185">Reference proteome</keyword>
<evidence type="ECO:0000313" key="3">
    <source>
        <dbReference type="Proteomes" id="UP000007115"/>
    </source>
</evidence>